<feature type="compositionally biased region" description="Polar residues" evidence="1">
    <location>
        <begin position="112"/>
        <end position="126"/>
    </location>
</feature>
<protein>
    <submittedName>
        <fullName evidence="2">Uncharacterized protein</fullName>
    </submittedName>
</protein>
<reference evidence="2" key="2">
    <citation type="submission" date="2019-07" db="EMBL/GenBank/DDBJ databases">
        <authorList>
            <person name="Seetharam A."/>
            <person name="Woodhouse M."/>
            <person name="Cannon E."/>
        </authorList>
    </citation>
    <scope>NUCLEOTIDE SEQUENCE [LARGE SCALE GENOMIC DNA]</scope>
    <source>
        <strain evidence="2">cv. B73</strain>
    </source>
</reference>
<evidence type="ECO:0000256" key="1">
    <source>
        <dbReference type="SAM" id="MobiDB-lite"/>
    </source>
</evidence>
<sequence>LVVIAVVRTEGGEVALSRLRQPQLLGRLPGLERLSIGFGGCTLHRVDSHSLTASPQAAKPKAADALGYQGVGEEHEQDQHHRVKCVEFFGGCLGTAAPPSSSYWLSAPNDKNGGSTRGTGSWSHWS</sequence>
<reference evidence="2" key="3">
    <citation type="submission" date="2021-05" db="UniProtKB">
        <authorList>
            <consortium name="EnsemblPlants"/>
        </authorList>
    </citation>
    <scope>IDENTIFICATION</scope>
    <source>
        <strain evidence="2">cv. B73</strain>
    </source>
</reference>
<proteinExistence type="predicted"/>
<accession>A0A804QIX7</accession>
<dbReference type="EnsemblPlants" id="Zm00001eb340010_T001">
    <property type="protein sequence ID" value="Zm00001eb340010_P001"/>
    <property type="gene ID" value="Zm00001eb340010"/>
</dbReference>
<evidence type="ECO:0000313" key="3">
    <source>
        <dbReference type="Proteomes" id="UP000007305"/>
    </source>
</evidence>
<reference evidence="3" key="1">
    <citation type="journal article" date="2009" name="Science">
        <title>The B73 maize genome: complexity, diversity, and dynamics.</title>
        <authorList>
            <person name="Schnable P.S."/>
            <person name="Ware D."/>
            <person name="Fulton R.S."/>
            <person name="Stein J.C."/>
            <person name="Wei F."/>
            <person name="Pasternak S."/>
            <person name="Liang C."/>
            <person name="Zhang J."/>
            <person name="Fulton L."/>
            <person name="Graves T.A."/>
            <person name="Minx P."/>
            <person name="Reily A.D."/>
            <person name="Courtney L."/>
            <person name="Kruchowski S.S."/>
            <person name="Tomlinson C."/>
            <person name="Strong C."/>
            <person name="Delehaunty K."/>
            <person name="Fronick C."/>
            <person name="Courtney B."/>
            <person name="Rock S.M."/>
            <person name="Belter E."/>
            <person name="Du F."/>
            <person name="Kim K."/>
            <person name="Abbott R.M."/>
            <person name="Cotton M."/>
            <person name="Levy A."/>
            <person name="Marchetto P."/>
            <person name="Ochoa K."/>
            <person name="Jackson S.M."/>
            <person name="Gillam B."/>
            <person name="Chen W."/>
            <person name="Yan L."/>
            <person name="Higginbotham J."/>
            <person name="Cardenas M."/>
            <person name="Waligorski J."/>
            <person name="Applebaum E."/>
            <person name="Phelps L."/>
            <person name="Falcone J."/>
            <person name="Kanchi K."/>
            <person name="Thane T."/>
            <person name="Scimone A."/>
            <person name="Thane N."/>
            <person name="Henke J."/>
            <person name="Wang T."/>
            <person name="Ruppert J."/>
            <person name="Shah N."/>
            <person name="Rotter K."/>
            <person name="Hodges J."/>
            <person name="Ingenthron E."/>
            <person name="Cordes M."/>
            <person name="Kohlberg S."/>
            <person name="Sgro J."/>
            <person name="Delgado B."/>
            <person name="Mead K."/>
            <person name="Chinwalla A."/>
            <person name="Leonard S."/>
            <person name="Crouse K."/>
            <person name="Collura K."/>
            <person name="Kudrna D."/>
            <person name="Currie J."/>
            <person name="He R."/>
            <person name="Angelova A."/>
            <person name="Rajasekar S."/>
            <person name="Mueller T."/>
            <person name="Lomeli R."/>
            <person name="Scara G."/>
            <person name="Ko A."/>
            <person name="Delaney K."/>
            <person name="Wissotski M."/>
            <person name="Lopez G."/>
            <person name="Campos D."/>
            <person name="Braidotti M."/>
            <person name="Ashley E."/>
            <person name="Golser W."/>
            <person name="Kim H."/>
            <person name="Lee S."/>
            <person name="Lin J."/>
            <person name="Dujmic Z."/>
            <person name="Kim W."/>
            <person name="Talag J."/>
            <person name="Zuccolo A."/>
            <person name="Fan C."/>
            <person name="Sebastian A."/>
            <person name="Kramer M."/>
            <person name="Spiegel L."/>
            <person name="Nascimento L."/>
            <person name="Zutavern T."/>
            <person name="Miller B."/>
            <person name="Ambroise C."/>
            <person name="Muller S."/>
            <person name="Spooner W."/>
            <person name="Narechania A."/>
            <person name="Ren L."/>
            <person name="Wei S."/>
            <person name="Kumari S."/>
            <person name="Faga B."/>
            <person name="Levy M.J."/>
            <person name="McMahan L."/>
            <person name="Van Buren P."/>
            <person name="Vaughn M.W."/>
            <person name="Ying K."/>
            <person name="Yeh C.-T."/>
            <person name="Emrich S.J."/>
            <person name="Jia Y."/>
            <person name="Kalyanaraman A."/>
            <person name="Hsia A.-P."/>
            <person name="Barbazuk W.B."/>
            <person name="Baucom R.S."/>
            <person name="Brutnell T.P."/>
            <person name="Carpita N.C."/>
            <person name="Chaparro C."/>
            <person name="Chia J.-M."/>
            <person name="Deragon J.-M."/>
            <person name="Estill J.C."/>
            <person name="Fu Y."/>
            <person name="Jeddeloh J.A."/>
            <person name="Han Y."/>
            <person name="Lee H."/>
            <person name="Li P."/>
            <person name="Lisch D.R."/>
            <person name="Liu S."/>
            <person name="Liu Z."/>
            <person name="Nagel D.H."/>
            <person name="McCann M.C."/>
            <person name="SanMiguel P."/>
            <person name="Myers A.M."/>
            <person name="Nettleton D."/>
            <person name="Nguyen J."/>
            <person name="Penning B.W."/>
            <person name="Ponnala L."/>
            <person name="Schneider K.L."/>
            <person name="Schwartz D.C."/>
            <person name="Sharma A."/>
            <person name="Soderlund C."/>
            <person name="Springer N.M."/>
            <person name="Sun Q."/>
            <person name="Wang H."/>
            <person name="Waterman M."/>
            <person name="Westerman R."/>
            <person name="Wolfgruber T.K."/>
            <person name="Yang L."/>
            <person name="Yu Y."/>
            <person name="Zhang L."/>
            <person name="Zhou S."/>
            <person name="Zhu Q."/>
            <person name="Bennetzen J.L."/>
            <person name="Dawe R.K."/>
            <person name="Jiang J."/>
            <person name="Jiang N."/>
            <person name="Presting G.G."/>
            <person name="Wessler S.R."/>
            <person name="Aluru S."/>
            <person name="Martienssen R.A."/>
            <person name="Clifton S.W."/>
            <person name="McCombie W.R."/>
            <person name="Wing R.A."/>
            <person name="Wilson R.K."/>
        </authorList>
    </citation>
    <scope>NUCLEOTIDE SEQUENCE [LARGE SCALE GENOMIC DNA]</scope>
    <source>
        <strain evidence="3">cv. B73</strain>
    </source>
</reference>
<keyword evidence="3" id="KW-1185">Reference proteome</keyword>
<dbReference type="InParanoid" id="A0A804QIX7"/>
<dbReference type="PANTHER" id="PTHR34460:SF2">
    <property type="entry name" value="OS04G0405500 PROTEIN"/>
    <property type="match status" value="1"/>
</dbReference>
<dbReference type="AlphaFoldDB" id="A0A804QIX7"/>
<dbReference type="Proteomes" id="UP000007305">
    <property type="component" value="Chromosome 8"/>
</dbReference>
<feature type="region of interest" description="Disordered" evidence="1">
    <location>
        <begin position="103"/>
        <end position="126"/>
    </location>
</feature>
<organism evidence="2 3">
    <name type="scientific">Zea mays</name>
    <name type="common">Maize</name>
    <dbReference type="NCBI Taxonomy" id="4577"/>
    <lineage>
        <taxon>Eukaryota</taxon>
        <taxon>Viridiplantae</taxon>
        <taxon>Streptophyta</taxon>
        <taxon>Embryophyta</taxon>
        <taxon>Tracheophyta</taxon>
        <taxon>Spermatophyta</taxon>
        <taxon>Magnoliopsida</taxon>
        <taxon>Liliopsida</taxon>
        <taxon>Poales</taxon>
        <taxon>Poaceae</taxon>
        <taxon>PACMAD clade</taxon>
        <taxon>Panicoideae</taxon>
        <taxon>Andropogonodae</taxon>
        <taxon>Andropogoneae</taxon>
        <taxon>Tripsacinae</taxon>
        <taxon>Zea</taxon>
    </lineage>
</organism>
<dbReference type="PANTHER" id="PTHR34460">
    <property type="entry name" value="VITELLOGENIN-LIKE PROTEIN"/>
    <property type="match status" value="1"/>
</dbReference>
<name>A0A804QIX7_MAIZE</name>
<evidence type="ECO:0000313" key="2">
    <source>
        <dbReference type="EnsemblPlants" id="Zm00001eb340010_P001"/>
    </source>
</evidence>
<dbReference type="Gramene" id="Zm00001eb340010_T001">
    <property type="protein sequence ID" value="Zm00001eb340010_P001"/>
    <property type="gene ID" value="Zm00001eb340010"/>
</dbReference>